<dbReference type="Proteomes" id="UP000290289">
    <property type="component" value="Chromosome 4"/>
</dbReference>
<dbReference type="Gene3D" id="1.20.1280.50">
    <property type="match status" value="1"/>
</dbReference>
<evidence type="ECO:0000313" key="2">
    <source>
        <dbReference type="EMBL" id="RXI00819.1"/>
    </source>
</evidence>
<dbReference type="Pfam" id="PF00646">
    <property type="entry name" value="F-box"/>
    <property type="match status" value="1"/>
</dbReference>
<proteinExistence type="predicted"/>
<reference evidence="2 3" key="1">
    <citation type="submission" date="2018-10" db="EMBL/GenBank/DDBJ databases">
        <title>A high-quality apple genome assembly.</title>
        <authorList>
            <person name="Hu J."/>
        </authorList>
    </citation>
    <scope>NUCLEOTIDE SEQUENCE [LARGE SCALE GENOMIC DNA]</scope>
    <source>
        <strain evidence="3">cv. HFTH1</strain>
        <tissue evidence="2">Young leaf</tissue>
    </source>
</reference>
<dbReference type="PANTHER" id="PTHR47463">
    <property type="entry name" value="F-BOX PROTEIN SKIP16"/>
    <property type="match status" value="1"/>
</dbReference>
<feature type="domain" description="F-box" evidence="1">
    <location>
        <begin position="10"/>
        <end position="44"/>
    </location>
</feature>
<dbReference type="PANTHER" id="PTHR47463:SF2">
    <property type="entry name" value="F-BOX PROTEIN SKIP16"/>
    <property type="match status" value="1"/>
</dbReference>
<keyword evidence="3" id="KW-1185">Reference proteome</keyword>
<dbReference type="AlphaFoldDB" id="A0A498JY39"/>
<evidence type="ECO:0000313" key="3">
    <source>
        <dbReference type="Proteomes" id="UP000290289"/>
    </source>
</evidence>
<dbReference type="EMBL" id="RDQH01000330">
    <property type="protein sequence ID" value="RXI00819.1"/>
    <property type="molecule type" value="Genomic_DNA"/>
</dbReference>
<dbReference type="STRING" id="3750.A0A498JY39"/>
<sequence>MNLEAVGDLALHIILSKLGAEDSAKAACVSTKLRASASDESLWSLFCARDLHLSQPLDPLGNLAPSFKKVLDSKPLNTVPHFFFWVSRCRVGRKVTNYGV</sequence>
<comment type="caution">
    <text evidence="2">The sequence shown here is derived from an EMBL/GenBank/DDBJ whole genome shotgun (WGS) entry which is preliminary data.</text>
</comment>
<dbReference type="SUPFAM" id="SSF81383">
    <property type="entry name" value="F-box domain"/>
    <property type="match status" value="1"/>
</dbReference>
<accession>A0A498JY39</accession>
<gene>
    <name evidence="2" type="ORF">DVH24_001053</name>
</gene>
<evidence type="ECO:0000259" key="1">
    <source>
        <dbReference type="Pfam" id="PF00646"/>
    </source>
</evidence>
<organism evidence="2 3">
    <name type="scientific">Malus domestica</name>
    <name type="common">Apple</name>
    <name type="synonym">Pyrus malus</name>
    <dbReference type="NCBI Taxonomy" id="3750"/>
    <lineage>
        <taxon>Eukaryota</taxon>
        <taxon>Viridiplantae</taxon>
        <taxon>Streptophyta</taxon>
        <taxon>Embryophyta</taxon>
        <taxon>Tracheophyta</taxon>
        <taxon>Spermatophyta</taxon>
        <taxon>Magnoliopsida</taxon>
        <taxon>eudicotyledons</taxon>
        <taxon>Gunneridae</taxon>
        <taxon>Pentapetalae</taxon>
        <taxon>rosids</taxon>
        <taxon>fabids</taxon>
        <taxon>Rosales</taxon>
        <taxon>Rosaceae</taxon>
        <taxon>Amygdaloideae</taxon>
        <taxon>Maleae</taxon>
        <taxon>Malus</taxon>
    </lineage>
</organism>
<name>A0A498JY39_MALDO</name>
<dbReference type="InterPro" id="IPR001810">
    <property type="entry name" value="F-box_dom"/>
</dbReference>
<dbReference type="InterPro" id="IPR036047">
    <property type="entry name" value="F-box-like_dom_sf"/>
</dbReference>
<protein>
    <recommendedName>
        <fullName evidence="1">F-box domain-containing protein</fullName>
    </recommendedName>
</protein>